<feature type="compositionally biased region" description="Basic and acidic residues" evidence="1">
    <location>
        <begin position="155"/>
        <end position="164"/>
    </location>
</feature>
<accession>A0A0E0JB73</accession>
<dbReference type="InterPro" id="IPR007529">
    <property type="entry name" value="Znf_HIT"/>
</dbReference>
<feature type="compositionally biased region" description="Basic and acidic residues" evidence="1">
    <location>
        <begin position="490"/>
        <end position="525"/>
    </location>
</feature>
<dbReference type="InterPro" id="IPR006880">
    <property type="entry name" value="INO80B_C"/>
</dbReference>
<name>A0A0E0JB73_ORYNI</name>
<dbReference type="Pfam" id="PF04438">
    <property type="entry name" value="zf-HIT"/>
    <property type="match status" value="1"/>
</dbReference>
<dbReference type="AlphaFoldDB" id="A0A0E0JB73"/>
<feature type="compositionally biased region" description="Gly residues" evidence="1">
    <location>
        <begin position="70"/>
        <end position="79"/>
    </location>
</feature>
<feature type="compositionally biased region" description="Acidic residues" evidence="1">
    <location>
        <begin position="419"/>
        <end position="433"/>
    </location>
</feature>
<feature type="compositionally biased region" description="Basic and acidic residues" evidence="1">
    <location>
        <begin position="531"/>
        <end position="551"/>
    </location>
</feature>
<reference evidence="3" key="1">
    <citation type="submission" date="2015-04" db="UniProtKB">
        <authorList>
            <consortium name="EnsemblPlants"/>
        </authorList>
    </citation>
    <scope>IDENTIFICATION</scope>
    <source>
        <strain evidence="3">SL10</strain>
    </source>
</reference>
<dbReference type="SMART" id="SM01406">
    <property type="entry name" value="PAPA-1"/>
    <property type="match status" value="1"/>
</dbReference>
<dbReference type="InterPro" id="IPR029523">
    <property type="entry name" value="INO80B/Ies2"/>
</dbReference>
<feature type="region of interest" description="Disordered" evidence="1">
    <location>
        <begin position="67"/>
        <end position="554"/>
    </location>
</feature>
<dbReference type="PANTHER" id="PTHR21561">
    <property type="entry name" value="INO80 COMPLEX SUBUNIT B"/>
    <property type="match status" value="1"/>
</dbReference>
<dbReference type="OMA" id="RPESNHV"/>
<dbReference type="Gramene" id="ONIVA12G14530.1">
    <property type="protein sequence ID" value="ONIVA12G14530.1"/>
    <property type="gene ID" value="ONIVA12G14530"/>
</dbReference>
<feature type="compositionally biased region" description="Basic and acidic residues" evidence="1">
    <location>
        <begin position="27"/>
        <end position="36"/>
    </location>
</feature>
<dbReference type="GO" id="GO:0006338">
    <property type="term" value="P:chromatin remodeling"/>
    <property type="evidence" value="ECO:0007669"/>
    <property type="project" value="InterPro"/>
</dbReference>
<feature type="compositionally biased region" description="Basic and acidic residues" evidence="1">
    <location>
        <begin position="320"/>
        <end position="332"/>
    </location>
</feature>
<feature type="domain" description="INO80 complex subunit B-like conserved region" evidence="2">
    <location>
        <begin position="496"/>
        <end position="578"/>
    </location>
</feature>
<dbReference type="EnsemblPlants" id="ONIVA12G14530.1">
    <property type="protein sequence ID" value="ONIVA12G14530.1"/>
    <property type="gene ID" value="ONIVA12G14530"/>
</dbReference>
<feature type="compositionally biased region" description="Basic and acidic residues" evidence="1">
    <location>
        <begin position="80"/>
        <end position="95"/>
    </location>
</feature>
<sequence>MPVAGSNHHDASGFASPCPLPAPTHHAKGEEAGDRVQLEPSLKKKEWSQRHAFPSWGILVFLVVGDEDNCGGGGGGGDGRVMRERGEMEGREGSRLDNSLTRKRRSSSTARRRPRPESNHVVDVEQQQQQQQQRDGYSSSSSSAIGSDEDANSDGEEHQRREIHLNAPSPDRAARRAAMEGGAMSSNPNPRSSHKTKGSNQLHSEGSGGGGGGSSRKGESGHGAVVSAGNRESSTGDKTRKLKLKIGGIRRSVPAKPSPDMSHSRSLPVKPPRPGDSQQRQKHSSQAEGVKDSSRLASSRDKKTKKEKSIDDALTPEQPAKVHREPSSDPVRKSRRIAKKSILDSELDEDYDTNILDDFGTSEGVEVHTREPAKKTGSSSKKNAAKKAKTKSTSYEIDNDFVTSRSKRDGNKRSRESTDADNSEEEPTSDSELDAQNRKQKAVTESPANVRSEPLTTRRRALQSWMDGNSNSAIEFPDGLPPAPSRGKKDKLSDAEMLAKKAEAAQRRKMQVEKATKESEAEAIRKILGLDSEKKKEERKQKEREDKERAARAQTIPENTIRWVMGPKGTVVSFPEEVGLPSIFNSKPCNYPPPREKCAGPSCTNAYRYRDSKLNLPLCSLKCYKAVNGNA</sequence>
<feature type="compositionally biased region" description="Low complexity" evidence="1">
    <location>
        <begin position="126"/>
        <end position="143"/>
    </location>
</feature>
<reference evidence="3" key="2">
    <citation type="submission" date="2018-04" db="EMBL/GenBank/DDBJ databases">
        <title>OnivRS2 (Oryza nivara Reference Sequence Version 2).</title>
        <authorList>
            <person name="Zhang J."/>
            <person name="Kudrna D."/>
            <person name="Lee S."/>
            <person name="Talag J."/>
            <person name="Rajasekar S."/>
            <person name="Welchert J."/>
            <person name="Hsing Y.-I."/>
            <person name="Wing R.A."/>
        </authorList>
    </citation>
    <scope>NUCLEOTIDE SEQUENCE [LARGE SCALE GENOMIC DNA]</scope>
    <source>
        <strain evidence="3">SL10</strain>
    </source>
</reference>
<feature type="region of interest" description="Disordered" evidence="1">
    <location>
        <begin position="1"/>
        <end position="36"/>
    </location>
</feature>
<feature type="compositionally biased region" description="Basic and acidic residues" evidence="1">
    <location>
        <begin position="289"/>
        <end position="301"/>
    </location>
</feature>
<dbReference type="STRING" id="4536.A0A0E0JB73"/>
<proteinExistence type="predicted"/>
<evidence type="ECO:0000313" key="4">
    <source>
        <dbReference type="Proteomes" id="UP000006591"/>
    </source>
</evidence>
<organism evidence="3">
    <name type="scientific">Oryza nivara</name>
    <name type="common">Indian wild rice</name>
    <name type="synonym">Oryza sativa f. spontanea</name>
    <dbReference type="NCBI Taxonomy" id="4536"/>
    <lineage>
        <taxon>Eukaryota</taxon>
        <taxon>Viridiplantae</taxon>
        <taxon>Streptophyta</taxon>
        <taxon>Embryophyta</taxon>
        <taxon>Tracheophyta</taxon>
        <taxon>Spermatophyta</taxon>
        <taxon>Magnoliopsida</taxon>
        <taxon>Liliopsida</taxon>
        <taxon>Poales</taxon>
        <taxon>Poaceae</taxon>
        <taxon>BOP clade</taxon>
        <taxon>Oryzoideae</taxon>
        <taxon>Oryzeae</taxon>
        <taxon>Oryzinae</taxon>
        <taxon>Oryza</taxon>
    </lineage>
</organism>
<keyword evidence="4" id="KW-1185">Reference proteome</keyword>
<evidence type="ECO:0000313" key="3">
    <source>
        <dbReference type="EnsemblPlants" id="ONIVA12G14530.1"/>
    </source>
</evidence>
<feature type="compositionally biased region" description="Gly residues" evidence="1">
    <location>
        <begin position="206"/>
        <end position="215"/>
    </location>
</feature>
<dbReference type="Proteomes" id="UP000006591">
    <property type="component" value="Chromosome 12"/>
</dbReference>
<feature type="compositionally biased region" description="Basic and acidic residues" evidence="1">
    <location>
        <begin position="406"/>
        <end position="418"/>
    </location>
</feature>
<dbReference type="eggNOG" id="ENOG502QSTQ">
    <property type="taxonomic scope" value="Eukaryota"/>
</dbReference>
<dbReference type="GO" id="GO:0031011">
    <property type="term" value="C:Ino80 complex"/>
    <property type="evidence" value="ECO:0007669"/>
    <property type="project" value="InterPro"/>
</dbReference>
<feature type="compositionally biased region" description="Basic and acidic residues" evidence="1">
    <location>
        <begin position="365"/>
        <end position="374"/>
    </location>
</feature>
<dbReference type="PANTHER" id="PTHR21561:SF20">
    <property type="entry name" value="OS12G0561200 PROTEIN"/>
    <property type="match status" value="1"/>
</dbReference>
<protein>
    <recommendedName>
        <fullName evidence="2">INO80 complex subunit B-like conserved region domain-containing protein</fullName>
    </recommendedName>
</protein>
<evidence type="ECO:0000259" key="2">
    <source>
        <dbReference type="SMART" id="SM01406"/>
    </source>
</evidence>
<evidence type="ECO:0000256" key="1">
    <source>
        <dbReference type="SAM" id="MobiDB-lite"/>
    </source>
</evidence>
<feature type="compositionally biased region" description="Basic residues" evidence="1">
    <location>
        <begin position="101"/>
        <end position="114"/>
    </location>
</feature>
<dbReference type="CDD" id="cd23021">
    <property type="entry name" value="zf-HIT_IN80B"/>
    <property type="match status" value="1"/>
</dbReference>
<dbReference type="Pfam" id="PF04795">
    <property type="entry name" value="PAPA-1"/>
    <property type="match status" value="1"/>
</dbReference>